<dbReference type="AlphaFoldDB" id="A0AAF5DCN6"/>
<dbReference type="InterPro" id="IPR037104">
    <property type="entry name" value="Annexin_sf"/>
</dbReference>
<comment type="similarity">
    <text evidence="1">Belongs to the annexin family.</text>
</comment>
<feature type="coiled-coil region" evidence="4">
    <location>
        <begin position="402"/>
        <end position="434"/>
    </location>
</feature>
<evidence type="ECO:0000313" key="5">
    <source>
        <dbReference type="Proteomes" id="UP000035681"/>
    </source>
</evidence>
<evidence type="ECO:0000256" key="4">
    <source>
        <dbReference type="SAM" id="Coils"/>
    </source>
</evidence>
<evidence type="ECO:0000313" key="6">
    <source>
        <dbReference type="WBParaSite" id="TCONS_00009885.p1"/>
    </source>
</evidence>
<dbReference type="GO" id="GO:0005509">
    <property type="term" value="F:calcium ion binding"/>
    <property type="evidence" value="ECO:0007669"/>
    <property type="project" value="InterPro"/>
</dbReference>
<dbReference type="GO" id="GO:0005544">
    <property type="term" value="F:calcium-dependent phospholipid binding"/>
    <property type="evidence" value="ECO:0007669"/>
    <property type="project" value="InterPro"/>
</dbReference>
<dbReference type="WBParaSite" id="TCONS_00009885.p1">
    <property type="protein sequence ID" value="TCONS_00009885.p1"/>
    <property type="gene ID" value="XLOC_007604"/>
</dbReference>
<keyword evidence="3" id="KW-0041">Annexin</keyword>
<dbReference type="Gene3D" id="1.10.220.10">
    <property type="entry name" value="Annexin"/>
    <property type="match status" value="4"/>
</dbReference>
<dbReference type="GO" id="GO:0005737">
    <property type="term" value="C:cytoplasm"/>
    <property type="evidence" value="ECO:0007669"/>
    <property type="project" value="TreeGrafter"/>
</dbReference>
<dbReference type="InterPro" id="IPR018502">
    <property type="entry name" value="Annexin_repeat"/>
</dbReference>
<dbReference type="SUPFAM" id="SSF47874">
    <property type="entry name" value="Annexin"/>
    <property type="match status" value="1"/>
</dbReference>
<evidence type="ECO:0000256" key="3">
    <source>
        <dbReference type="ARBA" id="ARBA00023216"/>
    </source>
</evidence>
<protein>
    <submittedName>
        <fullName evidence="6">Annexin</fullName>
    </submittedName>
</protein>
<evidence type="ECO:0000256" key="2">
    <source>
        <dbReference type="ARBA" id="ARBA00022737"/>
    </source>
</evidence>
<dbReference type="GO" id="GO:0012506">
    <property type="term" value="C:vesicle membrane"/>
    <property type="evidence" value="ECO:0007669"/>
    <property type="project" value="TreeGrafter"/>
</dbReference>
<evidence type="ECO:0000256" key="1">
    <source>
        <dbReference type="ARBA" id="ARBA00007831"/>
    </source>
</evidence>
<organism evidence="5 6">
    <name type="scientific">Strongyloides stercoralis</name>
    <name type="common">Threadworm</name>
    <dbReference type="NCBI Taxonomy" id="6248"/>
    <lineage>
        <taxon>Eukaryota</taxon>
        <taxon>Metazoa</taxon>
        <taxon>Ecdysozoa</taxon>
        <taxon>Nematoda</taxon>
        <taxon>Chromadorea</taxon>
        <taxon>Rhabditida</taxon>
        <taxon>Tylenchina</taxon>
        <taxon>Panagrolaimomorpha</taxon>
        <taxon>Strongyloidoidea</taxon>
        <taxon>Strongyloididae</taxon>
        <taxon>Strongyloides</taxon>
    </lineage>
</organism>
<keyword evidence="5" id="KW-1185">Reference proteome</keyword>
<name>A0AAF5DCN6_STRER</name>
<dbReference type="Proteomes" id="UP000035681">
    <property type="component" value="Unplaced"/>
</dbReference>
<dbReference type="SMART" id="SM00335">
    <property type="entry name" value="ANX"/>
    <property type="match status" value="3"/>
</dbReference>
<dbReference type="GO" id="GO:0005634">
    <property type="term" value="C:nucleus"/>
    <property type="evidence" value="ECO:0007669"/>
    <property type="project" value="TreeGrafter"/>
</dbReference>
<accession>A0AAF5DCN6</accession>
<dbReference type="PANTHER" id="PTHR10502">
    <property type="entry name" value="ANNEXIN"/>
    <property type="match status" value="1"/>
</dbReference>
<keyword evidence="4" id="KW-0175">Coiled coil</keyword>
<keyword evidence="2" id="KW-0677">Repeat</keyword>
<dbReference type="GO" id="GO:0001786">
    <property type="term" value="F:phosphatidylserine binding"/>
    <property type="evidence" value="ECO:0007669"/>
    <property type="project" value="TreeGrafter"/>
</dbReference>
<proteinExistence type="inferred from homology"/>
<dbReference type="InterPro" id="IPR001464">
    <property type="entry name" value="Annexin"/>
</dbReference>
<dbReference type="GO" id="GO:0005886">
    <property type="term" value="C:plasma membrane"/>
    <property type="evidence" value="ECO:0007669"/>
    <property type="project" value="TreeGrafter"/>
</dbReference>
<reference evidence="6" key="1">
    <citation type="submission" date="2024-02" db="UniProtKB">
        <authorList>
            <consortium name="WormBaseParasite"/>
        </authorList>
    </citation>
    <scope>IDENTIFICATION</scope>
</reference>
<dbReference type="PANTHER" id="PTHR10502:SF102">
    <property type="entry name" value="ANNEXIN B11"/>
    <property type="match status" value="1"/>
</dbReference>
<sequence>MKNESIFNSLNSPGIHTEKTSKSCNYKYDPYSRPLPSDFFNMKHPEPTGGNSFLKKGNNNYSQMFQFQPVDGHPLNYNYEHLIRISKPPLCNKFSTITSYEPHHPGMYDPFNMTTPWNFNLPGMGCPIPVSSVYSQCTTMNQHQKRKTIKIKSATLVSTPNFNSQFDAKMLRVATTSTKIDKETIINIMFRRTSREKHMIAVQYYNLYNETLALRFKSKIKGKLYKVLKLVMECEIQRNVKDLYKALEKETIDNAVIIEAFCGKNKQYITELKELYKEKYGKSVRDIIRERTDSGYQRFLIGLIKGERDEGPVNMDLVEEDVSRLYSNGKGIHKLEDEKFFLDILYKRSFEHINIVINKYQNSIHKDIIRIIKEWFYGDLKDMLLMFFDYVNSPSYYFSKLLKNYLEEFEDHENEIIRILINRAEIDLETIQQEFNENNPKTLEHLLSSSSIGSLRQIFLTMLGHSIDD</sequence>
<dbReference type="Pfam" id="PF00191">
    <property type="entry name" value="Annexin"/>
    <property type="match status" value="4"/>
</dbReference>
<dbReference type="PRINTS" id="PR00196">
    <property type="entry name" value="ANNEXIN"/>
</dbReference>
<dbReference type="PROSITE" id="PS51897">
    <property type="entry name" value="ANNEXIN_2"/>
    <property type="match status" value="2"/>
</dbReference>